<protein>
    <submittedName>
        <fullName evidence="2">Small acid-soluble spore protein alpha/beta type</fullName>
    </submittedName>
</protein>
<proteinExistence type="predicted"/>
<comment type="function">
    <text evidence="1">SASP are bound to spore DNA. They are double-stranded DNA-binding proteins that cause DNA to change to an a-like conformation. They protect the DNA backbone from chemical and enzymatic cleavage and are thus involved in dormant spore's high resistance to UV light.</text>
</comment>
<keyword evidence="3" id="KW-1185">Reference proteome</keyword>
<dbReference type="InterPro" id="IPR038300">
    <property type="entry name" value="SASP_sf_alpha/beta"/>
</dbReference>
<dbReference type="AlphaFoldDB" id="A0A2V2YX02"/>
<gene>
    <name evidence="2" type="ORF">DFQ01_103179</name>
</gene>
<dbReference type="GO" id="GO:0003690">
    <property type="term" value="F:double-stranded DNA binding"/>
    <property type="evidence" value="ECO:0007669"/>
    <property type="project" value="InterPro"/>
</dbReference>
<dbReference type="PANTHER" id="PTHR36107:SF1">
    <property type="entry name" value="SMALL, ACID-SOLUBLE SPORE PROTEIN A"/>
    <property type="match status" value="1"/>
</dbReference>
<dbReference type="Pfam" id="PF00269">
    <property type="entry name" value="SASP"/>
    <property type="match status" value="1"/>
</dbReference>
<evidence type="ECO:0000256" key="1">
    <source>
        <dbReference type="ARBA" id="ARBA00003863"/>
    </source>
</evidence>
<reference evidence="2 3" key="1">
    <citation type="submission" date="2018-05" db="EMBL/GenBank/DDBJ databases">
        <title>Genomic Encyclopedia of Type Strains, Phase III (KMG-III): the genomes of soil and plant-associated and newly described type strains.</title>
        <authorList>
            <person name="Whitman W."/>
        </authorList>
    </citation>
    <scope>NUCLEOTIDE SEQUENCE [LARGE SCALE GENOMIC DNA]</scope>
    <source>
        <strain evidence="2 3">CECT 5696</strain>
    </source>
</reference>
<dbReference type="InterPro" id="IPR001448">
    <property type="entry name" value="SASP_alpha/beta-type"/>
</dbReference>
<dbReference type="InterPro" id="IPR050847">
    <property type="entry name" value="SASP_DNA-binding"/>
</dbReference>
<organism evidence="2 3">
    <name type="scientific">Paenibacillus cellulosilyticus</name>
    <dbReference type="NCBI Taxonomy" id="375489"/>
    <lineage>
        <taxon>Bacteria</taxon>
        <taxon>Bacillati</taxon>
        <taxon>Bacillota</taxon>
        <taxon>Bacilli</taxon>
        <taxon>Bacillales</taxon>
        <taxon>Paenibacillaceae</taxon>
        <taxon>Paenibacillus</taxon>
    </lineage>
</organism>
<sequence length="68" mass="7265">MARNNQLVVPGAKAALSKMKVEIAQEYGIAFTPDGYNGNLITRDAGTIGGNITRRLVQMAEQSLGGRM</sequence>
<dbReference type="OrthoDB" id="2627848at2"/>
<name>A0A2V2YX02_9BACL</name>
<dbReference type="GO" id="GO:0006265">
    <property type="term" value="P:DNA topological change"/>
    <property type="evidence" value="ECO:0007669"/>
    <property type="project" value="InterPro"/>
</dbReference>
<comment type="caution">
    <text evidence="2">The sequence shown here is derived from an EMBL/GenBank/DDBJ whole genome shotgun (WGS) entry which is preliminary data.</text>
</comment>
<evidence type="ECO:0000313" key="3">
    <source>
        <dbReference type="Proteomes" id="UP000246635"/>
    </source>
</evidence>
<dbReference type="PANTHER" id="PTHR36107">
    <property type="entry name" value="SMALL, ACID-SOLUBLE SPORE PROTEIN A"/>
    <property type="match status" value="1"/>
</dbReference>
<evidence type="ECO:0000313" key="2">
    <source>
        <dbReference type="EMBL" id="PWW06277.1"/>
    </source>
</evidence>
<dbReference type="Proteomes" id="UP000246635">
    <property type="component" value="Unassembled WGS sequence"/>
</dbReference>
<dbReference type="EMBL" id="QGTQ01000003">
    <property type="protein sequence ID" value="PWW06277.1"/>
    <property type="molecule type" value="Genomic_DNA"/>
</dbReference>
<dbReference type="Gene3D" id="6.10.10.80">
    <property type="entry name" value="Small, acid-soluble spore protein, alpha/beta type-like"/>
    <property type="match status" value="1"/>
</dbReference>
<dbReference type="RefSeq" id="WP_110042966.1">
    <property type="nucleotide sequence ID" value="NZ_CP054609.1"/>
</dbReference>
<accession>A0A2V2YX02</accession>